<organism evidence="2 3">
    <name type="scientific">Chitinivibrio alkaliphilus ACht1</name>
    <dbReference type="NCBI Taxonomy" id="1313304"/>
    <lineage>
        <taxon>Bacteria</taxon>
        <taxon>Pseudomonadati</taxon>
        <taxon>Fibrobacterota</taxon>
        <taxon>Chitinivibrionia</taxon>
        <taxon>Chitinivibrionales</taxon>
        <taxon>Chitinivibrionaceae</taxon>
        <taxon>Chitinivibrio</taxon>
    </lineage>
</organism>
<keyword evidence="3" id="KW-1185">Reference proteome</keyword>
<dbReference type="Proteomes" id="UP000017148">
    <property type="component" value="Unassembled WGS sequence"/>
</dbReference>
<accession>U7DBR3</accession>
<dbReference type="EMBL" id="ASJR01000009">
    <property type="protein sequence ID" value="ERP31845.1"/>
    <property type="molecule type" value="Genomic_DNA"/>
</dbReference>
<name>U7DBR3_9BACT</name>
<feature type="transmembrane region" description="Helical" evidence="1">
    <location>
        <begin position="25"/>
        <end position="46"/>
    </location>
</feature>
<keyword evidence="1" id="KW-1133">Transmembrane helix</keyword>
<reference evidence="2 3" key="1">
    <citation type="journal article" date="2013" name="Environ. Microbiol.">
        <title>Genome analysis of Chitinivibrio alkaliphilus gen. nov., sp. nov., a novel extremely haloalkaliphilic anaerobic chitinolytic bacterium from the candidate phylum Termite Group 3.</title>
        <authorList>
            <person name="Sorokin D.Y."/>
            <person name="Gumerov V.M."/>
            <person name="Rakitin A.L."/>
            <person name="Beletsky A.V."/>
            <person name="Damste J.S."/>
            <person name="Muyzer G."/>
            <person name="Mardanov A.V."/>
            <person name="Ravin N.V."/>
        </authorList>
    </citation>
    <scope>NUCLEOTIDE SEQUENCE [LARGE SCALE GENOMIC DNA]</scope>
    <source>
        <strain evidence="2 3">ACht1</strain>
    </source>
</reference>
<dbReference type="RefSeq" id="WP_022636764.1">
    <property type="nucleotide sequence ID" value="NZ_ASJR01000009.1"/>
</dbReference>
<sequence>MEQDVFTGPDFVRTLAQNFQESGSFGWVLLGVLVLAGAVVFERLIFITSPADAYLRKQLLLLLRR</sequence>
<keyword evidence="1" id="KW-0812">Transmembrane</keyword>
<dbReference type="AlphaFoldDB" id="U7DBR3"/>
<evidence type="ECO:0000313" key="2">
    <source>
        <dbReference type="EMBL" id="ERP31845.1"/>
    </source>
</evidence>
<dbReference type="STRING" id="1313304.CALK_1294"/>
<comment type="caution">
    <text evidence="2">The sequence shown here is derived from an EMBL/GenBank/DDBJ whole genome shotgun (WGS) entry which is preliminary data.</text>
</comment>
<proteinExistence type="predicted"/>
<protein>
    <submittedName>
        <fullName evidence="2">Uncharacterized protein</fullName>
    </submittedName>
</protein>
<gene>
    <name evidence="2" type="ORF">CALK_1294</name>
</gene>
<keyword evidence="1" id="KW-0472">Membrane</keyword>
<evidence type="ECO:0000256" key="1">
    <source>
        <dbReference type="SAM" id="Phobius"/>
    </source>
</evidence>
<evidence type="ECO:0000313" key="3">
    <source>
        <dbReference type="Proteomes" id="UP000017148"/>
    </source>
</evidence>